<feature type="non-terminal residue" evidence="4">
    <location>
        <position position="1"/>
    </location>
</feature>
<comment type="similarity">
    <text evidence="1">Belongs to the heat shock protein 70 family.</text>
</comment>
<gene>
    <name evidence="4" type="primary">HSP7C</name>
</gene>
<dbReference type="Pfam" id="PF00012">
    <property type="entry name" value="HSP70"/>
    <property type="match status" value="1"/>
</dbReference>
<dbReference type="InterPro" id="IPR043129">
    <property type="entry name" value="ATPase_NBD"/>
</dbReference>
<dbReference type="Gene3D" id="3.30.420.40">
    <property type="match status" value="1"/>
</dbReference>
<dbReference type="SUPFAM" id="SSF53067">
    <property type="entry name" value="Actin-like ATPase domain"/>
    <property type="match status" value="1"/>
</dbReference>
<dbReference type="GO" id="GO:0140662">
    <property type="term" value="F:ATP-dependent protein folding chaperone"/>
    <property type="evidence" value="ECO:0007669"/>
    <property type="project" value="InterPro"/>
</dbReference>
<dbReference type="AlphaFoldDB" id="V5H326"/>
<name>V5H326_ANOGL</name>
<dbReference type="PRINTS" id="PR00301">
    <property type="entry name" value="HEATSHOCK70"/>
</dbReference>
<evidence type="ECO:0000256" key="1">
    <source>
        <dbReference type="ARBA" id="ARBA00007381"/>
    </source>
</evidence>
<dbReference type="EMBL" id="GALX01001218">
    <property type="protein sequence ID" value="JAB67248.1"/>
    <property type="molecule type" value="Transcribed_RNA"/>
</dbReference>
<evidence type="ECO:0000313" key="4">
    <source>
        <dbReference type="EMBL" id="JAB67248.1"/>
    </source>
</evidence>
<sequence length="168" mass="18840">FLCGSKNTLLRLYVVKYFCFKQLTMSNAPAIGIDLGTTFSCASVYRRGRPELIPNAEGDRLTPSIVYFNPRTGVPSVGQIADELLTQCPKNGLLDAKRIIGRKYDDEFISRYTNSNEIHFSLVRGNDDQAAFEIEVSGETVIKKPEEVSAEVLKYLRRTACEYLGEDT</sequence>
<dbReference type="InterPro" id="IPR013126">
    <property type="entry name" value="Hsp_70_fam"/>
</dbReference>
<feature type="non-terminal residue" evidence="4">
    <location>
        <position position="168"/>
    </location>
</feature>
<reference evidence="4" key="1">
    <citation type="submission" date="2013-07" db="EMBL/GenBank/DDBJ databases">
        <title>Midgut Transcriptome Profiling of Anoplphora glabripennis, a Lignocellulose Degrading, Wood-Boring Cerambycid.</title>
        <authorList>
            <person name="Scully E.D."/>
            <person name="Hoover K."/>
            <person name="Carlson J.E."/>
            <person name="Tien M."/>
            <person name="Geib S.M."/>
        </authorList>
    </citation>
    <scope>NUCLEOTIDE SEQUENCE</scope>
</reference>
<accession>V5H326</accession>
<keyword evidence="4" id="KW-0346">Stress response</keyword>
<dbReference type="OrthoDB" id="6718630at2759"/>
<dbReference type="GO" id="GO:0005524">
    <property type="term" value="F:ATP binding"/>
    <property type="evidence" value="ECO:0007669"/>
    <property type="project" value="UniProtKB-KW"/>
</dbReference>
<organism evidence="4">
    <name type="scientific">Anoplophora glabripennis</name>
    <name type="common">Asian longhorn beetle</name>
    <name type="synonym">Anoplophora nobilis</name>
    <dbReference type="NCBI Taxonomy" id="217634"/>
    <lineage>
        <taxon>Eukaryota</taxon>
        <taxon>Metazoa</taxon>
        <taxon>Ecdysozoa</taxon>
        <taxon>Arthropoda</taxon>
        <taxon>Hexapoda</taxon>
        <taxon>Insecta</taxon>
        <taxon>Pterygota</taxon>
        <taxon>Neoptera</taxon>
        <taxon>Endopterygota</taxon>
        <taxon>Coleoptera</taxon>
        <taxon>Polyphaga</taxon>
        <taxon>Cucujiformia</taxon>
        <taxon>Chrysomeloidea</taxon>
        <taxon>Cerambycidae</taxon>
        <taxon>Lamiinae</taxon>
        <taxon>Lamiini</taxon>
        <taxon>Anoplophora</taxon>
    </lineage>
</organism>
<keyword evidence="3" id="KW-0067">ATP-binding</keyword>
<proteinExistence type="inferred from homology"/>
<dbReference type="InterPro" id="IPR018181">
    <property type="entry name" value="Heat_shock_70_CS"/>
</dbReference>
<keyword evidence="2" id="KW-0547">Nucleotide-binding</keyword>
<protein>
    <submittedName>
        <fullName evidence="4">Heat shock protein</fullName>
    </submittedName>
</protein>
<dbReference type="PANTHER" id="PTHR19375">
    <property type="entry name" value="HEAT SHOCK PROTEIN 70KDA"/>
    <property type="match status" value="1"/>
</dbReference>
<dbReference type="PROSITE" id="PS00297">
    <property type="entry name" value="HSP70_1"/>
    <property type="match status" value="1"/>
</dbReference>
<evidence type="ECO:0000256" key="3">
    <source>
        <dbReference type="ARBA" id="ARBA00022840"/>
    </source>
</evidence>
<evidence type="ECO:0000256" key="2">
    <source>
        <dbReference type="ARBA" id="ARBA00022741"/>
    </source>
</evidence>